<evidence type="ECO:0000313" key="2">
    <source>
        <dbReference type="EMBL" id="CAG8597717.1"/>
    </source>
</evidence>
<keyword evidence="1" id="KW-0175">Coiled coil</keyword>
<dbReference type="EMBL" id="CAJVPJ010001612">
    <property type="protein sequence ID" value="CAG8597717.1"/>
    <property type="molecule type" value="Genomic_DNA"/>
</dbReference>
<gene>
    <name evidence="2" type="ORF">POCULU_LOCUS7301</name>
</gene>
<name>A0A9N9CBR3_9GLOM</name>
<organism evidence="2 3">
    <name type="scientific">Paraglomus occultum</name>
    <dbReference type="NCBI Taxonomy" id="144539"/>
    <lineage>
        <taxon>Eukaryota</taxon>
        <taxon>Fungi</taxon>
        <taxon>Fungi incertae sedis</taxon>
        <taxon>Mucoromycota</taxon>
        <taxon>Glomeromycotina</taxon>
        <taxon>Glomeromycetes</taxon>
        <taxon>Paraglomerales</taxon>
        <taxon>Paraglomeraceae</taxon>
        <taxon>Paraglomus</taxon>
    </lineage>
</organism>
<keyword evidence="3" id="KW-1185">Reference proteome</keyword>
<evidence type="ECO:0000313" key="3">
    <source>
        <dbReference type="Proteomes" id="UP000789572"/>
    </source>
</evidence>
<dbReference type="OrthoDB" id="2428131at2759"/>
<evidence type="ECO:0000256" key="1">
    <source>
        <dbReference type="SAM" id="Coils"/>
    </source>
</evidence>
<dbReference type="AlphaFoldDB" id="A0A9N9CBR3"/>
<feature type="coiled-coil region" evidence="1">
    <location>
        <begin position="56"/>
        <end position="83"/>
    </location>
</feature>
<protein>
    <submittedName>
        <fullName evidence="2">5052_t:CDS:1</fullName>
    </submittedName>
</protein>
<sequence length="200" mass="23288">RRYARSLRAILNWEQAPEAVILRTEETLAILEEEKKSQTITMFWENIASVEDQRMFREMKDQLDRLLKRLKFTEETIMRVRRIVIHGISHGAEIGLQSKGLNGTIYAMYYDVNLKHYFVFELCQYRIGTTFRSVPESLGVLKDVLRLKHDIINVLGVVKEVKNVAFRTIPEELFTLDDLPETTASPKGSSLTRSYYFHSG</sequence>
<comment type="caution">
    <text evidence="2">The sequence shown here is derived from an EMBL/GenBank/DDBJ whole genome shotgun (WGS) entry which is preliminary data.</text>
</comment>
<feature type="non-terminal residue" evidence="2">
    <location>
        <position position="1"/>
    </location>
</feature>
<reference evidence="2" key="1">
    <citation type="submission" date="2021-06" db="EMBL/GenBank/DDBJ databases">
        <authorList>
            <person name="Kallberg Y."/>
            <person name="Tangrot J."/>
            <person name="Rosling A."/>
        </authorList>
    </citation>
    <scope>NUCLEOTIDE SEQUENCE</scope>
    <source>
        <strain evidence="2">IA702</strain>
    </source>
</reference>
<accession>A0A9N9CBR3</accession>
<proteinExistence type="predicted"/>
<dbReference type="Proteomes" id="UP000789572">
    <property type="component" value="Unassembled WGS sequence"/>
</dbReference>